<evidence type="ECO:0000313" key="1">
    <source>
        <dbReference type="EMBL" id="GEA36532.1"/>
    </source>
</evidence>
<dbReference type="EMBL" id="BJLB01000001">
    <property type="protein sequence ID" value="GEA36532.1"/>
    <property type="molecule type" value="Genomic_DNA"/>
</dbReference>
<evidence type="ECO:0000313" key="2">
    <source>
        <dbReference type="Proteomes" id="UP000315200"/>
    </source>
</evidence>
<dbReference type="AlphaFoldDB" id="A0A829VRT2"/>
<reference evidence="1 2" key="1">
    <citation type="submission" date="2019-06" db="EMBL/GenBank/DDBJ databases">
        <title>Draft genome sequence of [Clostridium] clostridioforme NBRC 113352.</title>
        <authorList>
            <person name="Miura T."/>
            <person name="Furukawa M."/>
            <person name="Shimamura M."/>
            <person name="Ohyama Y."/>
            <person name="Yamazoe A."/>
            <person name="Kawasaki H."/>
        </authorList>
    </citation>
    <scope>NUCLEOTIDE SEQUENCE [LARGE SCALE GENOMIC DNA]</scope>
    <source>
        <strain evidence="1 2">NBRC 113352</strain>
    </source>
</reference>
<gene>
    <name evidence="1" type="ORF">Ccl03g_22450</name>
</gene>
<organism evidence="1 2">
    <name type="scientific">Enterocloster clostridioformis</name>
    <dbReference type="NCBI Taxonomy" id="1531"/>
    <lineage>
        <taxon>Bacteria</taxon>
        <taxon>Bacillati</taxon>
        <taxon>Bacillota</taxon>
        <taxon>Clostridia</taxon>
        <taxon>Lachnospirales</taxon>
        <taxon>Lachnospiraceae</taxon>
        <taxon>Enterocloster</taxon>
    </lineage>
</organism>
<accession>A0A829VRT2</accession>
<comment type="caution">
    <text evidence="1">The sequence shown here is derived from an EMBL/GenBank/DDBJ whole genome shotgun (WGS) entry which is preliminary data.</text>
</comment>
<proteinExistence type="predicted"/>
<dbReference type="Proteomes" id="UP000315200">
    <property type="component" value="Unassembled WGS sequence"/>
</dbReference>
<protein>
    <submittedName>
        <fullName evidence="1">Uncharacterized protein</fullName>
    </submittedName>
</protein>
<sequence>MSAGAGTRFTFSHEHIFIISHLSAFICTYLLSTAPNWFAFIHQSFYNGINDTEKGELHDLRTNKRKVADP</sequence>
<name>A0A829VRT2_9FIRM</name>